<feature type="chain" id="PRO_5045277049" description="Carboxypeptidase-like regulatory domain-containing protein" evidence="1">
    <location>
        <begin position="21"/>
        <end position="336"/>
    </location>
</feature>
<reference evidence="2 3" key="1">
    <citation type="journal article" date="2014" name="Genome Announc.">
        <title>Draft Genome Sequence of the Carrageenan-Degrading Bacterium Cellulophaga sp. Strain KL-A, Isolated from Decaying Marine Algae.</title>
        <authorList>
            <person name="Shan D."/>
            <person name="Ying J."/>
            <person name="Li X."/>
            <person name="Gao Z."/>
            <person name="Wei G."/>
            <person name="Shao Z."/>
        </authorList>
    </citation>
    <scope>NUCLEOTIDE SEQUENCE [LARGE SCALE GENOMIC DNA]</scope>
    <source>
        <strain evidence="2 3">KL-A</strain>
    </source>
</reference>
<dbReference type="Pfam" id="PF13715">
    <property type="entry name" value="CarbopepD_reg_2"/>
    <property type="match status" value="1"/>
</dbReference>
<name>A0ABP3B5Q9_9FLAO</name>
<organism evidence="2 3">
    <name type="scientific">Cellulophaga geojensis KL-A</name>
    <dbReference type="NCBI Taxonomy" id="1328323"/>
    <lineage>
        <taxon>Bacteria</taxon>
        <taxon>Pseudomonadati</taxon>
        <taxon>Bacteroidota</taxon>
        <taxon>Flavobacteriia</taxon>
        <taxon>Flavobacteriales</taxon>
        <taxon>Flavobacteriaceae</taxon>
        <taxon>Cellulophaga</taxon>
    </lineage>
</organism>
<gene>
    <name evidence="2" type="ORF">KLA_14478</name>
</gene>
<keyword evidence="1" id="KW-0732">Signal</keyword>
<dbReference type="Proteomes" id="UP000019275">
    <property type="component" value="Unassembled WGS sequence"/>
</dbReference>
<evidence type="ECO:0000313" key="3">
    <source>
        <dbReference type="Proteomes" id="UP000019275"/>
    </source>
</evidence>
<evidence type="ECO:0000313" key="2">
    <source>
        <dbReference type="EMBL" id="EWH12466.1"/>
    </source>
</evidence>
<evidence type="ECO:0008006" key="4">
    <source>
        <dbReference type="Google" id="ProtNLM"/>
    </source>
</evidence>
<feature type="signal peptide" evidence="1">
    <location>
        <begin position="1"/>
        <end position="20"/>
    </location>
</feature>
<protein>
    <recommendedName>
        <fullName evidence="4">Carboxypeptidase-like regulatory domain-containing protein</fullName>
    </recommendedName>
</protein>
<sequence length="336" mass="38736">MQMKTTLFFLFAFVFLKVTAQQTLTGYVLDANTKEPLVGTSVFYDGTTIGVVTNTKGYFSISTEKNSTAPLVISYFGYKNKIISAVGKKDLGTIYLQEEVEQLNEVVLEPDTWSREKKLRIFRNQFLGTTLPAQKCKILNEDDIRLYYSKKEDVLYAYANKPIIVVNKFLGYKLSYYLQDFEVRYKTNVNGFRLKGSVFYAGTALFTEINKKVKRKYVKNREITYLGSTLHFMRALSAKRLTEENFRIFKESLEVNPYDYYKVEKIEDGSAKVVQSLERLNILYNRWSNSFVVVTQNPFYIDAYGNHSPVDVVLFGGDMGLLRIANTLPLNYESVK</sequence>
<dbReference type="EMBL" id="ARZX01000022">
    <property type="protein sequence ID" value="EWH12466.1"/>
    <property type="molecule type" value="Genomic_DNA"/>
</dbReference>
<dbReference type="InterPro" id="IPR008969">
    <property type="entry name" value="CarboxyPept-like_regulatory"/>
</dbReference>
<evidence type="ECO:0000256" key="1">
    <source>
        <dbReference type="SAM" id="SignalP"/>
    </source>
</evidence>
<accession>A0ABP3B5Q9</accession>
<dbReference type="SUPFAM" id="SSF49464">
    <property type="entry name" value="Carboxypeptidase regulatory domain-like"/>
    <property type="match status" value="1"/>
</dbReference>
<comment type="caution">
    <text evidence="2">The sequence shown here is derived from an EMBL/GenBank/DDBJ whole genome shotgun (WGS) entry which is preliminary data.</text>
</comment>
<proteinExistence type="predicted"/>
<dbReference type="Gene3D" id="2.60.40.1120">
    <property type="entry name" value="Carboxypeptidase-like, regulatory domain"/>
    <property type="match status" value="1"/>
</dbReference>
<keyword evidence="3" id="KW-1185">Reference proteome</keyword>